<name>A0AAV2DRI3_9ROSI</name>
<gene>
    <name evidence="3" type="ORF">LTRI10_LOCUS17902</name>
</gene>
<dbReference type="EMBL" id="OZ034816">
    <property type="protein sequence ID" value="CAL1376155.1"/>
    <property type="molecule type" value="Genomic_DNA"/>
</dbReference>
<evidence type="ECO:0000313" key="4">
    <source>
        <dbReference type="Proteomes" id="UP001497516"/>
    </source>
</evidence>
<dbReference type="PANTHER" id="PTHR33116">
    <property type="entry name" value="REVERSE TRANSCRIPTASE ZINC-BINDING DOMAIN-CONTAINING PROTEIN-RELATED-RELATED"/>
    <property type="match status" value="1"/>
</dbReference>
<evidence type="ECO:0000259" key="2">
    <source>
        <dbReference type="Pfam" id="PF13966"/>
    </source>
</evidence>
<protein>
    <recommendedName>
        <fullName evidence="5">Reverse transcriptase zinc-binding domain-containing protein</fullName>
    </recommendedName>
</protein>
<reference evidence="3 4" key="1">
    <citation type="submission" date="2024-04" db="EMBL/GenBank/DDBJ databases">
        <authorList>
            <person name="Fracassetti M."/>
        </authorList>
    </citation>
    <scope>NUCLEOTIDE SEQUENCE [LARGE SCALE GENOMIC DNA]</scope>
</reference>
<sequence length="459" mass="52373">MEYFSCLIQRAALDNQVPYHPRCKALEITHLCFADDLLVFTNGSIRGVAGINRVLAQFYRDSGLRSNPAKCQLFCCGTSVEEQQWISSFTGFPLGSLPVRYLGVPLISGKLTSADCSVLVDRITKRISTWQALKLSYAGRLQLVSSVITSIMQYWMALFLLPQKLLKAIENICNHFLWGVGDRSLRKRVLVAWKYVALPRREGGLGIRDFKKWNQACVIRHIWNLLAVSGSLWVAWVKKYRLKTRSIWEITGQSAGTWIWRKILKSREGVQSHISGSGESLAWDNRVLPRYSVKLVWKAIRESQEEVDWYKVVWGKPFSPKHSLLLWLVILNRITTKEKLQSWGLTDDSSCGLCPGGIETRDHLFSGCSYGRSVFVAVLSKFCRFPECSTWQDQLQWAIRQWAGSSGGCCEGRLKWSMCVSYIWRERCSRAHDGVFCPPSRLAGRIEDEAKWTLATRLS</sequence>
<proteinExistence type="predicted"/>
<accession>A0AAV2DRI3</accession>
<organism evidence="3 4">
    <name type="scientific">Linum trigynum</name>
    <dbReference type="NCBI Taxonomy" id="586398"/>
    <lineage>
        <taxon>Eukaryota</taxon>
        <taxon>Viridiplantae</taxon>
        <taxon>Streptophyta</taxon>
        <taxon>Embryophyta</taxon>
        <taxon>Tracheophyta</taxon>
        <taxon>Spermatophyta</taxon>
        <taxon>Magnoliopsida</taxon>
        <taxon>eudicotyledons</taxon>
        <taxon>Gunneridae</taxon>
        <taxon>Pentapetalae</taxon>
        <taxon>rosids</taxon>
        <taxon>fabids</taxon>
        <taxon>Malpighiales</taxon>
        <taxon>Linaceae</taxon>
        <taxon>Linum</taxon>
    </lineage>
</organism>
<feature type="domain" description="Reverse transcriptase zinc-binding" evidence="2">
    <location>
        <begin position="291"/>
        <end position="372"/>
    </location>
</feature>
<keyword evidence="4" id="KW-1185">Reference proteome</keyword>
<dbReference type="InterPro" id="IPR026960">
    <property type="entry name" value="RVT-Znf"/>
</dbReference>
<dbReference type="Proteomes" id="UP001497516">
    <property type="component" value="Chromosome 3"/>
</dbReference>
<dbReference type="AlphaFoldDB" id="A0AAV2DRI3"/>
<dbReference type="Pfam" id="PF13966">
    <property type="entry name" value="zf-RVT"/>
    <property type="match status" value="1"/>
</dbReference>
<dbReference type="SUPFAM" id="SSF56672">
    <property type="entry name" value="DNA/RNA polymerases"/>
    <property type="match status" value="1"/>
</dbReference>
<feature type="domain" description="Reverse transcriptase" evidence="1">
    <location>
        <begin position="22"/>
        <end position="105"/>
    </location>
</feature>
<dbReference type="Pfam" id="PF00078">
    <property type="entry name" value="RVT_1"/>
    <property type="match status" value="1"/>
</dbReference>
<dbReference type="InterPro" id="IPR000477">
    <property type="entry name" value="RT_dom"/>
</dbReference>
<evidence type="ECO:0000259" key="1">
    <source>
        <dbReference type="Pfam" id="PF00078"/>
    </source>
</evidence>
<evidence type="ECO:0000313" key="3">
    <source>
        <dbReference type="EMBL" id="CAL1376155.1"/>
    </source>
</evidence>
<dbReference type="InterPro" id="IPR043502">
    <property type="entry name" value="DNA/RNA_pol_sf"/>
</dbReference>
<evidence type="ECO:0008006" key="5">
    <source>
        <dbReference type="Google" id="ProtNLM"/>
    </source>
</evidence>
<dbReference type="PANTHER" id="PTHR33116:SF84">
    <property type="entry name" value="RNA-DIRECTED DNA POLYMERASE"/>
    <property type="match status" value="1"/>
</dbReference>